<name>A0A7J0FDM0_9ERIC</name>
<protein>
    <submittedName>
        <fullName evidence="1">Uncharacterized protein</fullName>
    </submittedName>
</protein>
<keyword evidence="2" id="KW-1185">Reference proteome</keyword>
<comment type="caution">
    <text evidence="1">The sequence shown here is derived from an EMBL/GenBank/DDBJ whole genome shotgun (WGS) entry which is preliminary data.</text>
</comment>
<evidence type="ECO:0000313" key="2">
    <source>
        <dbReference type="Proteomes" id="UP000585474"/>
    </source>
</evidence>
<dbReference type="AlphaFoldDB" id="A0A7J0FDM0"/>
<accession>A0A7J0FDM0</accession>
<organism evidence="1 2">
    <name type="scientific">Actinidia rufa</name>
    <dbReference type="NCBI Taxonomy" id="165716"/>
    <lineage>
        <taxon>Eukaryota</taxon>
        <taxon>Viridiplantae</taxon>
        <taxon>Streptophyta</taxon>
        <taxon>Embryophyta</taxon>
        <taxon>Tracheophyta</taxon>
        <taxon>Spermatophyta</taxon>
        <taxon>Magnoliopsida</taxon>
        <taxon>eudicotyledons</taxon>
        <taxon>Gunneridae</taxon>
        <taxon>Pentapetalae</taxon>
        <taxon>asterids</taxon>
        <taxon>Ericales</taxon>
        <taxon>Actinidiaceae</taxon>
        <taxon>Actinidia</taxon>
    </lineage>
</organism>
<proteinExistence type="predicted"/>
<reference evidence="1 2" key="1">
    <citation type="submission" date="2019-07" db="EMBL/GenBank/DDBJ databases">
        <title>De Novo Assembly of kiwifruit Actinidia rufa.</title>
        <authorList>
            <person name="Sugita-Konishi S."/>
            <person name="Sato K."/>
            <person name="Mori E."/>
            <person name="Abe Y."/>
            <person name="Kisaki G."/>
            <person name="Hamano K."/>
            <person name="Suezawa K."/>
            <person name="Otani M."/>
            <person name="Fukuda T."/>
            <person name="Manabe T."/>
            <person name="Gomi K."/>
            <person name="Tabuchi M."/>
            <person name="Akimitsu K."/>
            <person name="Kataoka I."/>
        </authorList>
    </citation>
    <scope>NUCLEOTIDE SEQUENCE [LARGE SCALE GENOMIC DNA]</scope>
    <source>
        <strain evidence="2">cv. Fuchu</strain>
    </source>
</reference>
<dbReference type="Proteomes" id="UP000585474">
    <property type="component" value="Unassembled WGS sequence"/>
</dbReference>
<sequence>MELCLRVDLTRRFPGGACGVVWLQGWFLELRFVETNTLVLSEIDLEHFFKGSKFNLSSNCAAGRLAAVAGGQWLLTVTGGIDGYEGSNRFGSNTKFDAAQESI</sequence>
<gene>
    <name evidence="1" type="ORF">Acr_11g0010870</name>
</gene>
<evidence type="ECO:0000313" key="1">
    <source>
        <dbReference type="EMBL" id="GFY96781.1"/>
    </source>
</evidence>
<dbReference type="EMBL" id="BJWL01000011">
    <property type="protein sequence ID" value="GFY96781.1"/>
    <property type="molecule type" value="Genomic_DNA"/>
</dbReference>